<protein>
    <submittedName>
        <fullName evidence="2">Uncharacterized protein</fullName>
    </submittedName>
</protein>
<dbReference type="AlphaFoldDB" id="A0A2L0HAZ5"/>
<reference evidence="2 3" key="1">
    <citation type="submission" date="2017-10" db="EMBL/GenBank/DDBJ databases">
        <title>Analysis of the genome sequences of Rhizobium populations associated to common bean (phaseolus vulgaris).</title>
        <authorList>
            <person name="Bustos P."/>
            <person name="Santamaria R.I."/>
            <person name="Miranda-Sanchez F."/>
            <person name="Perez-Carrascal O."/>
            <person name="Juarez S."/>
            <person name="Lozano L."/>
            <person name="Martinez-Flores I."/>
            <person name="Vinuesa P."/>
            <person name="Martinez-Romero E."/>
            <person name="Cevallos M.A."/>
            <person name="Romero D."/>
            <person name="Davila G."/>
            <person name="Gonzalez V."/>
        </authorList>
    </citation>
    <scope>NUCLEOTIDE SEQUENCE [LARGE SCALE GENOMIC DNA]</scope>
    <source>
        <strain evidence="2 3">NXT3</strain>
        <plasmid evidence="3">Plasmid psfrenxt3a</plasmid>
    </source>
</reference>
<sequence>MLASRFSMDVGLSNRSSGQSRQRMKSDALVKLVGRRGRMRTNPMFAAGVVLI</sequence>
<geneLocation type="plasmid" evidence="3">
    <name>psfrenxt3a</name>
</geneLocation>
<name>A0A2L0HAZ5_RHIFR</name>
<organism evidence="2 3">
    <name type="scientific">Rhizobium fredii</name>
    <name type="common">Sinorhizobium fredii</name>
    <dbReference type="NCBI Taxonomy" id="380"/>
    <lineage>
        <taxon>Bacteria</taxon>
        <taxon>Pseudomonadati</taxon>
        <taxon>Pseudomonadota</taxon>
        <taxon>Alphaproteobacteria</taxon>
        <taxon>Hyphomicrobiales</taxon>
        <taxon>Rhizobiaceae</taxon>
        <taxon>Sinorhizobium/Ensifer group</taxon>
        <taxon>Sinorhizobium</taxon>
    </lineage>
</organism>
<keyword evidence="2" id="KW-0614">Plasmid</keyword>
<gene>
    <name evidence="2" type="ORF">NXT3_PA00316</name>
</gene>
<accession>A0A2L0HAZ5</accession>
<evidence type="ECO:0000313" key="2">
    <source>
        <dbReference type="EMBL" id="AUX78604.1"/>
    </source>
</evidence>
<feature type="region of interest" description="Disordered" evidence="1">
    <location>
        <begin position="1"/>
        <end position="26"/>
    </location>
</feature>
<evidence type="ECO:0000313" key="3">
    <source>
        <dbReference type="Proteomes" id="UP000239340"/>
    </source>
</evidence>
<dbReference type="EMBL" id="CP024308">
    <property type="protein sequence ID" value="AUX78604.1"/>
    <property type="molecule type" value="Genomic_DNA"/>
</dbReference>
<proteinExistence type="predicted"/>
<evidence type="ECO:0000256" key="1">
    <source>
        <dbReference type="SAM" id="MobiDB-lite"/>
    </source>
</evidence>
<dbReference type="Proteomes" id="UP000239340">
    <property type="component" value="Plasmid pSfreNXT3a"/>
</dbReference>